<evidence type="ECO:0000256" key="4">
    <source>
        <dbReference type="ARBA" id="ARBA00009461"/>
    </source>
</evidence>
<comment type="caution">
    <text evidence="10">The sequence shown here is derived from an EMBL/GenBank/DDBJ whole genome shotgun (WGS) entry which is preliminary data.</text>
</comment>
<organism evidence="10 11">
    <name type="scientific">Candida maltosa (strain Xu316)</name>
    <name type="common">Yeast</name>
    <dbReference type="NCBI Taxonomy" id="1245528"/>
    <lineage>
        <taxon>Eukaryota</taxon>
        <taxon>Fungi</taxon>
        <taxon>Dikarya</taxon>
        <taxon>Ascomycota</taxon>
        <taxon>Saccharomycotina</taxon>
        <taxon>Pichiomycetes</taxon>
        <taxon>Debaryomycetaceae</taxon>
        <taxon>Candida/Lodderomyces clade</taxon>
        <taxon>Candida</taxon>
    </lineage>
</organism>
<dbReference type="SMART" id="SM01312">
    <property type="entry name" value="RTC4"/>
    <property type="match status" value="1"/>
</dbReference>
<dbReference type="HOGENOM" id="CLU_056041_0_0_1"/>
<dbReference type="GO" id="GO:0005634">
    <property type="term" value="C:nucleus"/>
    <property type="evidence" value="ECO:0007669"/>
    <property type="project" value="UniProtKB-SubCell"/>
</dbReference>
<feature type="compositionally biased region" description="Basic residues" evidence="8">
    <location>
        <begin position="50"/>
        <end position="60"/>
    </location>
</feature>
<reference evidence="10 11" key="1">
    <citation type="submission" date="2013-02" db="EMBL/GenBank/DDBJ databases">
        <title>Genome sequence of Candida maltosa Xu316, a potential industrial strain for xylitol and ethanol production.</title>
        <authorList>
            <person name="Yu J."/>
            <person name="Wang Q."/>
            <person name="Geng X."/>
            <person name="Bao W."/>
            <person name="He P."/>
            <person name="Cai J."/>
        </authorList>
    </citation>
    <scope>NUCLEOTIDE SEQUENCE [LARGE SCALE GENOMIC DNA]</scope>
    <source>
        <strain evidence="11">Xu316</strain>
    </source>
</reference>
<dbReference type="OrthoDB" id="128308at2759"/>
<evidence type="ECO:0000256" key="6">
    <source>
        <dbReference type="ARBA" id="ARBA00022490"/>
    </source>
</evidence>
<gene>
    <name evidence="10" type="ORF">G210_3443</name>
</gene>
<dbReference type="Proteomes" id="UP000011777">
    <property type="component" value="Unassembled WGS sequence"/>
</dbReference>
<dbReference type="InterPro" id="IPR039024">
    <property type="entry name" value="RTC4"/>
</dbReference>
<feature type="region of interest" description="Disordered" evidence="8">
    <location>
        <begin position="94"/>
        <end position="131"/>
    </location>
</feature>
<dbReference type="Pfam" id="PF14474">
    <property type="entry name" value="RTC4"/>
    <property type="match status" value="1"/>
</dbReference>
<name>M3JVB6_CANMX</name>
<evidence type="ECO:0000256" key="8">
    <source>
        <dbReference type="SAM" id="MobiDB-lite"/>
    </source>
</evidence>
<protein>
    <recommendedName>
        <fullName evidence="5">Restriction of telomere capping protein 4</fullName>
    </recommendedName>
</protein>
<dbReference type="eggNOG" id="ENOG502S1RG">
    <property type="taxonomic scope" value="Eukaryota"/>
</dbReference>
<feature type="compositionally biased region" description="Polar residues" evidence="8">
    <location>
        <begin position="34"/>
        <end position="49"/>
    </location>
</feature>
<feature type="domain" description="Restriction of telomere capping protein 4 C-terminal" evidence="9">
    <location>
        <begin position="217"/>
        <end position="341"/>
    </location>
</feature>
<proteinExistence type="inferred from homology"/>
<comment type="function">
    <text evidence="1">May be involved in a process influencing telomere capping.</text>
</comment>
<evidence type="ECO:0000256" key="1">
    <source>
        <dbReference type="ARBA" id="ARBA00002738"/>
    </source>
</evidence>
<evidence type="ECO:0000259" key="9">
    <source>
        <dbReference type="SMART" id="SM01312"/>
    </source>
</evidence>
<dbReference type="GO" id="GO:0005737">
    <property type="term" value="C:cytoplasm"/>
    <property type="evidence" value="ECO:0007669"/>
    <property type="project" value="UniProtKB-SubCell"/>
</dbReference>
<dbReference type="AlphaFoldDB" id="M3JVB6"/>
<feature type="region of interest" description="Disordered" evidence="8">
    <location>
        <begin position="1"/>
        <end position="81"/>
    </location>
</feature>
<sequence length="382" mass="43146">MTMKNSQFNSVNLTKRTPSGKPKGTKISPPTEAPANTSLSPLFSSPKKTYSNRKKQKKAPVVHQNTPRDNKPTDTNDALETAAISKMGSYYTATQSSSSSRSNNDPFGDLIDINDIEKSTPSPCKPVKKRAKSEEFKVEGLIEISDDDDEPDSGNRSVTFSERLDATNILHSLQVQNESQYDDVIRKYKNKNIPKPIPTRVELLKRAEKYIDVIEDIISGKIGTSCYYELAKKQCMESPHETMSNSDKFKIKWDKYFGGYYGFQRQSIIGNYIMDKLESKLIKFSNKNRTASYWNISQFSTYVLANEIIIRLIMEDMELDFDAAESFCQQTTDYGIIVADASDIDATSVKSTPVKNKKKKKWTTADDSDDVILMPTTKKQKS</sequence>
<feature type="compositionally biased region" description="Polar residues" evidence="8">
    <location>
        <begin position="1"/>
        <end position="17"/>
    </location>
</feature>
<evidence type="ECO:0000256" key="7">
    <source>
        <dbReference type="ARBA" id="ARBA00023242"/>
    </source>
</evidence>
<keyword evidence="7" id="KW-0539">Nucleus</keyword>
<dbReference type="InterPro" id="IPR028094">
    <property type="entry name" value="RTC4_C"/>
</dbReference>
<keyword evidence="6" id="KW-0963">Cytoplasm</keyword>
<keyword evidence="11" id="KW-1185">Reference proteome</keyword>
<dbReference type="PANTHER" id="PTHR41391:SF1">
    <property type="entry name" value="RESTRICTION OF TELOMERE CAPPING PROTEIN 4"/>
    <property type="match status" value="1"/>
</dbReference>
<evidence type="ECO:0000256" key="5">
    <source>
        <dbReference type="ARBA" id="ARBA00015162"/>
    </source>
</evidence>
<dbReference type="PANTHER" id="PTHR41391">
    <property type="entry name" value="RESTRICTION OF TELOMERE CAPPING PROTEIN 4"/>
    <property type="match status" value="1"/>
</dbReference>
<comment type="similarity">
    <text evidence="4">Belongs to the RTC4 family.</text>
</comment>
<comment type="subcellular location">
    <subcellularLocation>
        <location evidence="3">Cytoplasm</location>
    </subcellularLocation>
    <subcellularLocation>
        <location evidence="2">Nucleus</location>
    </subcellularLocation>
</comment>
<evidence type="ECO:0000256" key="2">
    <source>
        <dbReference type="ARBA" id="ARBA00004123"/>
    </source>
</evidence>
<accession>M3JVB6</accession>
<dbReference type="STRING" id="1245528.M3JVB6"/>
<evidence type="ECO:0000313" key="11">
    <source>
        <dbReference type="Proteomes" id="UP000011777"/>
    </source>
</evidence>
<evidence type="ECO:0000256" key="3">
    <source>
        <dbReference type="ARBA" id="ARBA00004496"/>
    </source>
</evidence>
<dbReference type="OMA" id="THVLANE"/>
<dbReference type="EMBL" id="AOGT01002046">
    <property type="protein sequence ID" value="EMG46324.1"/>
    <property type="molecule type" value="Genomic_DNA"/>
</dbReference>
<evidence type="ECO:0000313" key="10">
    <source>
        <dbReference type="EMBL" id="EMG46324.1"/>
    </source>
</evidence>